<evidence type="ECO:0000313" key="2">
    <source>
        <dbReference type="Proteomes" id="UP000188541"/>
    </source>
</evidence>
<proteinExistence type="predicted"/>
<name>A0A1V3JNT8_9PAST</name>
<keyword evidence="2" id="KW-1185">Reference proteome</keyword>
<dbReference type="RefSeq" id="WP_077550474.1">
    <property type="nucleotide sequence ID" value="NZ_MLHO01000015.1"/>
</dbReference>
<dbReference type="AlphaFoldDB" id="A0A1V3JNT8"/>
<organism evidence="1 2">
    <name type="scientific">Rodentibacter genomosp. 2</name>
    <dbReference type="NCBI Taxonomy" id="1908266"/>
    <lineage>
        <taxon>Bacteria</taxon>
        <taxon>Pseudomonadati</taxon>
        <taxon>Pseudomonadota</taxon>
        <taxon>Gammaproteobacteria</taxon>
        <taxon>Pasteurellales</taxon>
        <taxon>Pasteurellaceae</taxon>
        <taxon>Rodentibacter</taxon>
    </lineage>
</organism>
<reference evidence="1 2" key="1">
    <citation type="submission" date="2016-10" db="EMBL/GenBank/DDBJ databases">
        <title>Rodentibacter gen. nov. and new species.</title>
        <authorList>
            <person name="Christensen H."/>
        </authorList>
    </citation>
    <scope>NUCLEOTIDE SEQUENCE [LARGE SCALE GENOMIC DNA]</scope>
    <source>
        <strain evidence="1 2">1996246016</strain>
    </source>
</reference>
<dbReference type="OrthoDB" id="5679621at2"/>
<dbReference type="Proteomes" id="UP000188541">
    <property type="component" value="Unassembled WGS sequence"/>
</dbReference>
<comment type="caution">
    <text evidence="1">The sequence shown here is derived from an EMBL/GenBank/DDBJ whole genome shotgun (WGS) entry which is preliminary data.</text>
</comment>
<gene>
    <name evidence="1" type="ORF">BKK55_02750</name>
</gene>
<dbReference type="EMBL" id="MLHO01000015">
    <property type="protein sequence ID" value="OOF58305.1"/>
    <property type="molecule type" value="Genomic_DNA"/>
</dbReference>
<accession>A0A1V3JNT8</accession>
<evidence type="ECO:0000313" key="1">
    <source>
        <dbReference type="EMBL" id="OOF58305.1"/>
    </source>
</evidence>
<dbReference type="STRING" id="1908266.BKK55_02750"/>
<sequence>MIKSNHLNCLPYTEAKALMDIPKSYNKDLQWKPANNRNYVTCQFIPYDERDPIIKGTLIGVNVQLDYKRPKRIKREKTVLTLFQQKNGVKYRAYQLEAAHEDNKSSRDNDEDIYGCHEHIGEKLQQLVQEYPIDDVVNWFKLFCNKIKLDFTGNLPQYSLVEHNDEL</sequence>
<protein>
    <submittedName>
        <fullName evidence="1">Uncharacterized protein</fullName>
    </submittedName>
</protein>